<dbReference type="Proteomes" id="UP001381693">
    <property type="component" value="Unassembled WGS sequence"/>
</dbReference>
<proteinExistence type="predicted"/>
<organism evidence="2 3">
    <name type="scientific">Halocaridina rubra</name>
    <name type="common">Hawaiian red shrimp</name>
    <dbReference type="NCBI Taxonomy" id="373956"/>
    <lineage>
        <taxon>Eukaryota</taxon>
        <taxon>Metazoa</taxon>
        <taxon>Ecdysozoa</taxon>
        <taxon>Arthropoda</taxon>
        <taxon>Crustacea</taxon>
        <taxon>Multicrustacea</taxon>
        <taxon>Malacostraca</taxon>
        <taxon>Eumalacostraca</taxon>
        <taxon>Eucarida</taxon>
        <taxon>Decapoda</taxon>
        <taxon>Pleocyemata</taxon>
        <taxon>Caridea</taxon>
        <taxon>Atyoidea</taxon>
        <taxon>Atyidae</taxon>
        <taxon>Halocaridina</taxon>
    </lineage>
</organism>
<feature type="region of interest" description="Disordered" evidence="1">
    <location>
        <begin position="1"/>
        <end position="60"/>
    </location>
</feature>
<comment type="caution">
    <text evidence="2">The sequence shown here is derived from an EMBL/GenBank/DDBJ whole genome shotgun (WGS) entry which is preliminary data.</text>
</comment>
<gene>
    <name evidence="2" type="ORF">SK128_002090</name>
</gene>
<dbReference type="AlphaFoldDB" id="A0AAN8XN73"/>
<accession>A0AAN8XN73</accession>
<sequence>MDWKMAAQAWVAKGGSGSSMGRSTPRHHDGGRTTPWYMEARDNRYQSNSGYPDDGPRHTP</sequence>
<name>A0AAN8XN73_HALRR</name>
<protein>
    <submittedName>
        <fullName evidence="2">Uncharacterized protein</fullName>
    </submittedName>
</protein>
<evidence type="ECO:0000313" key="3">
    <source>
        <dbReference type="Proteomes" id="UP001381693"/>
    </source>
</evidence>
<feature type="non-terminal residue" evidence="2">
    <location>
        <position position="60"/>
    </location>
</feature>
<reference evidence="2 3" key="1">
    <citation type="submission" date="2023-11" db="EMBL/GenBank/DDBJ databases">
        <title>Halocaridina rubra genome assembly.</title>
        <authorList>
            <person name="Smith C."/>
        </authorList>
    </citation>
    <scope>NUCLEOTIDE SEQUENCE [LARGE SCALE GENOMIC DNA]</scope>
    <source>
        <strain evidence="2">EP-1</strain>
        <tissue evidence="2">Whole</tissue>
    </source>
</reference>
<dbReference type="EMBL" id="JAXCGZ010005672">
    <property type="protein sequence ID" value="KAK7081215.1"/>
    <property type="molecule type" value="Genomic_DNA"/>
</dbReference>
<evidence type="ECO:0000313" key="2">
    <source>
        <dbReference type="EMBL" id="KAK7081215.1"/>
    </source>
</evidence>
<evidence type="ECO:0000256" key="1">
    <source>
        <dbReference type="SAM" id="MobiDB-lite"/>
    </source>
</evidence>
<keyword evidence="3" id="KW-1185">Reference proteome</keyword>